<accession>A0A975ERJ8</accession>
<organism evidence="1 2">
    <name type="scientific">Cognatishimia activa</name>
    <dbReference type="NCBI Taxonomy" id="1715691"/>
    <lineage>
        <taxon>Bacteria</taxon>
        <taxon>Pseudomonadati</taxon>
        <taxon>Pseudomonadota</taxon>
        <taxon>Alphaproteobacteria</taxon>
        <taxon>Rhodobacterales</taxon>
        <taxon>Paracoccaceae</taxon>
        <taxon>Cognatishimia</taxon>
    </lineage>
</organism>
<dbReference type="Pfam" id="PF12525">
    <property type="entry name" value="DUF3726"/>
    <property type="match status" value="1"/>
</dbReference>
<sequence length="191" mass="20167">MSFSLNEVEAQAKKATRGAGYSWGMAEEAGRATAWLCAQGRDGVAVLAAVLDAASDADHCPLAQGTRLCDRAKIAPSQNRVLHRVFQPFLLLPFVGFASRQIGQPLSITWEGGSAVTDGAALCILGRDPDAQAHLAIAIHAGTFTAGTKFTRATPDSSAWDMLSHFAHRTYAPATEESRRLGAGDSQSNAL</sequence>
<dbReference type="RefSeq" id="WP_209357554.1">
    <property type="nucleotide sequence ID" value="NZ_CP060010.1"/>
</dbReference>
<evidence type="ECO:0000313" key="2">
    <source>
        <dbReference type="Proteomes" id="UP000665026"/>
    </source>
</evidence>
<dbReference type="EMBL" id="CP060010">
    <property type="protein sequence ID" value="QTN36858.1"/>
    <property type="molecule type" value="Genomic_DNA"/>
</dbReference>
<reference evidence="1" key="1">
    <citation type="submission" date="2020-07" db="EMBL/GenBank/DDBJ databases">
        <title>Genome sequences of bacteria associated with the marine, planktonic diatom Thalassiosira profunda strain ECT2AJA-044.</title>
        <authorList>
            <person name="Gargas C.B."/>
            <person name="Roberts W.R."/>
            <person name="Alverson A.J."/>
        </authorList>
    </citation>
    <scope>NUCLEOTIDE SEQUENCE</scope>
    <source>
        <strain evidence="1">ECT2AJA-044</strain>
    </source>
</reference>
<dbReference type="Proteomes" id="UP000665026">
    <property type="component" value="Chromosome"/>
</dbReference>
<name>A0A975ERJ8_9RHOB</name>
<evidence type="ECO:0000313" key="1">
    <source>
        <dbReference type="EMBL" id="QTN36858.1"/>
    </source>
</evidence>
<protein>
    <submittedName>
        <fullName evidence="1">DUF3726 domain-containing protein</fullName>
    </submittedName>
</protein>
<dbReference type="KEGG" id="cact:HZ995_04900"/>
<proteinExistence type="predicted"/>
<dbReference type="AlphaFoldDB" id="A0A975ERJ8"/>
<gene>
    <name evidence="1" type="ORF">HZ995_04900</name>
</gene>
<dbReference type="InterPro" id="IPR022201">
    <property type="entry name" value="DUF3726"/>
</dbReference>